<dbReference type="GO" id="GO:0016020">
    <property type="term" value="C:membrane"/>
    <property type="evidence" value="ECO:0007669"/>
    <property type="project" value="GOC"/>
</dbReference>
<keyword evidence="3" id="KW-0808">Transferase</keyword>
<evidence type="ECO:0000256" key="1">
    <source>
        <dbReference type="ARBA" id="ARBA00006739"/>
    </source>
</evidence>
<evidence type="ECO:0000256" key="3">
    <source>
        <dbReference type="ARBA" id="ARBA00022679"/>
    </source>
</evidence>
<evidence type="ECO:0000256" key="4">
    <source>
        <dbReference type="SAM" id="Phobius"/>
    </source>
</evidence>
<dbReference type="InterPro" id="IPR001173">
    <property type="entry name" value="Glyco_trans_2-like"/>
</dbReference>
<dbReference type="GO" id="GO:0006506">
    <property type="term" value="P:GPI anchor biosynthetic process"/>
    <property type="evidence" value="ECO:0007669"/>
    <property type="project" value="TreeGrafter"/>
</dbReference>
<gene>
    <name evidence="6" type="ordered locus">VMUT_0893</name>
</gene>
<dbReference type="eggNOG" id="arCOG00895">
    <property type="taxonomic scope" value="Archaea"/>
</dbReference>
<keyword evidence="4" id="KW-0472">Membrane</keyword>
<feature type="transmembrane region" description="Helical" evidence="4">
    <location>
        <begin position="314"/>
        <end position="337"/>
    </location>
</feature>
<dbReference type="SUPFAM" id="SSF53448">
    <property type="entry name" value="Nucleotide-diphospho-sugar transferases"/>
    <property type="match status" value="1"/>
</dbReference>
<evidence type="ECO:0000313" key="7">
    <source>
        <dbReference type="Proteomes" id="UP000007485"/>
    </source>
</evidence>
<dbReference type="CDD" id="cd06442">
    <property type="entry name" value="DPM1_like"/>
    <property type="match status" value="1"/>
</dbReference>
<dbReference type="STRING" id="985053.VMUT_0893"/>
<dbReference type="KEGG" id="vmo:VMUT_0893"/>
<sequence length="356" mass="39619">MYYVDTCIVLPTINEVDNLRILLPMLRNYLVDYDWFVVVVDDGSTDGTQDVVTEFAKVTNRAELIERGIRLGLGGAIKAGMRACLEKGARSIVVMDADLQHPPDVVPNLVNAVLRDGMDLAIASRYVRGGGIVGWSLKRLVISKGATYMARLLMPWTRNIRDPVSGFFAVNANKLEDVINRLSGSSGYKLILELLTLMHARYGDSLSVVEVPYVFRNRFYGTSKLGINELINYILLVFRLSNYSVLKYIVSLIIGSIIGYFTFTALSGVSPIAGNIISIELSLITVITIYQLLMGIKPRIQYYAKYHLIKYIAVSIKLLLYTIPVPALIVLIVSGIVQLLMTLRVITINPAIMHLL</sequence>
<dbReference type="EMBL" id="CP002529">
    <property type="protein sequence ID" value="ADY01103.1"/>
    <property type="molecule type" value="Genomic_DNA"/>
</dbReference>
<dbReference type="InterPro" id="IPR029044">
    <property type="entry name" value="Nucleotide-diphossugar_trans"/>
</dbReference>
<dbReference type="PANTHER" id="PTHR43398">
    <property type="entry name" value="DOLICHOL-PHOSPHATE MANNOSYLTRANSFERASE SUBUNIT 1"/>
    <property type="match status" value="1"/>
</dbReference>
<dbReference type="AlphaFoldDB" id="F0QWY5"/>
<proteinExistence type="inferred from homology"/>
<evidence type="ECO:0000313" key="6">
    <source>
        <dbReference type="EMBL" id="ADY01103.1"/>
    </source>
</evidence>
<organism evidence="6 7">
    <name type="scientific">Vulcanisaeta moutnovskia (strain 768-28)</name>
    <dbReference type="NCBI Taxonomy" id="985053"/>
    <lineage>
        <taxon>Archaea</taxon>
        <taxon>Thermoproteota</taxon>
        <taxon>Thermoprotei</taxon>
        <taxon>Thermoproteales</taxon>
        <taxon>Thermoproteaceae</taxon>
        <taxon>Vulcanisaeta</taxon>
    </lineage>
</organism>
<dbReference type="GO" id="GO:0035269">
    <property type="term" value="P:protein O-linked glycosylation via mannose"/>
    <property type="evidence" value="ECO:0007669"/>
    <property type="project" value="TreeGrafter"/>
</dbReference>
<dbReference type="GO" id="GO:0006488">
    <property type="term" value="P:dolichol-linked oligosaccharide biosynthetic process"/>
    <property type="evidence" value="ECO:0007669"/>
    <property type="project" value="TreeGrafter"/>
</dbReference>
<evidence type="ECO:0000259" key="5">
    <source>
        <dbReference type="Pfam" id="PF00535"/>
    </source>
</evidence>
<dbReference type="InterPro" id="IPR039528">
    <property type="entry name" value="DPM1-like"/>
</dbReference>
<keyword evidence="7" id="KW-1185">Reference proteome</keyword>
<dbReference type="Proteomes" id="UP000007485">
    <property type="component" value="Chromosome"/>
</dbReference>
<keyword evidence="4" id="KW-0812">Transmembrane</keyword>
<accession>F0QWY5</accession>
<reference evidence="6 7" key="1">
    <citation type="journal article" date="2011" name="J. Bacteriol.">
        <title>Complete genome sequence of 'Vulcanisaeta moutnovskia' strain 768-28, a novel member of the hyperthermophilic crenarchaeal genus vulcanisaeta.</title>
        <authorList>
            <person name="Gumerov V.M."/>
            <person name="Mardanov A.V."/>
            <person name="Beletsky A.V."/>
            <person name="Prokofeva M.I."/>
            <person name="Bonch-Osmolovskaya E.A."/>
            <person name="Ravin N.V."/>
            <person name="Skryabin K.G."/>
        </authorList>
    </citation>
    <scope>NUCLEOTIDE SEQUENCE [LARGE SCALE GENOMIC DNA]</scope>
    <source>
        <strain evidence="6 7">768-28</strain>
    </source>
</reference>
<dbReference type="GO" id="GO:0004582">
    <property type="term" value="F:dolichyl-phosphate beta-D-mannosyltransferase activity"/>
    <property type="evidence" value="ECO:0007669"/>
    <property type="project" value="InterPro"/>
</dbReference>
<feature type="domain" description="Glycosyltransferase 2-like" evidence="5">
    <location>
        <begin position="7"/>
        <end position="177"/>
    </location>
</feature>
<name>F0QWY5_VULM7</name>
<keyword evidence="2 6" id="KW-0328">Glycosyltransferase</keyword>
<dbReference type="PANTHER" id="PTHR43398:SF1">
    <property type="entry name" value="DOLICHOL-PHOSPHATE MANNOSYLTRANSFERASE SUBUNIT 1"/>
    <property type="match status" value="1"/>
</dbReference>
<protein>
    <submittedName>
        <fullName evidence="6">Dolichol-phosphate mannosyltransferase</fullName>
    </submittedName>
</protein>
<dbReference type="HOGENOM" id="CLU_039727_0_0_2"/>
<feature type="transmembrane region" description="Helical" evidence="4">
    <location>
        <begin position="272"/>
        <end position="293"/>
    </location>
</feature>
<feature type="transmembrane region" description="Helical" evidence="4">
    <location>
        <begin position="245"/>
        <end position="266"/>
    </location>
</feature>
<dbReference type="Gene3D" id="3.90.550.10">
    <property type="entry name" value="Spore Coat Polysaccharide Biosynthesis Protein SpsA, Chain A"/>
    <property type="match status" value="1"/>
</dbReference>
<comment type="similarity">
    <text evidence="1">Belongs to the glycosyltransferase 2 family.</text>
</comment>
<dbReference type="Pfam" id="PF00535">
    <property type="entry name" value="Glycos_transf_2"/>
    <property type="match status" value="1"/>
</dbReference>
<evidence type="ECO:0000256" key="2">
    <source>
        <dbReference type="ARBA" id="ARBA00022676"/>
    </source>
</evidence>
<keyword evidence="4" id="KW-1133">Transmembrane helix</keyword>